<accession>A0A3P6M9J0</accession>
<reference evidence="1 2" key="1">
    <citation type="submission" date="2018-11" db="EMBL/GenBank/DDBJ databases">
        <authorList>
            <consortium name="Pathogen Informatics"/>
        </authorList>
    </citation>
    <scope>NUCLEOTIDE SEQUENCE [LARGE SCALE GENOMIC DNA]</scope>
    <source>
        <strain evidence="1 2">NCTC11868</strain>
    </source>
</reference>
<gene>
    <name evidence="1" type="ORF">NCTC11868_04261</name>
</gene>
<name>A0A3P6M9J0_SHIDY</name>
<evidence type="ECO:0000313" key="2">
    <source>
        <dbReference type="Proteomes" id="UP000274225"/>
    </source>
</evidence>
<proteinExistence type="predicted"/>
<protein>
    <submittedName>
        <fullName evidence="1">Capsid completion protein</fullName>
    </submittedName>
</protein>
<dbReference type="Pfam" id="PF05926">
    <property type="entry name" value="Phage_GPL"/>
    <property type="match status" value="1"/>
</dbReference>
<organism evidence="1 2">
    <name type="scientific">Shigella dysenteriae</name>
    <dbReference type="NCBI Taxonomy" id="622"/>
    <lineage>
        <taxon>Bacteria</taxon>
        <taxon>Pseudomonadati</taxon>
        <taxon>Pseudomonadota</taxon>
        <taxon>Gammaproteobacteria</taxon>
        <taxon>Enterobacterales</taxon>
        <taxon>Enterobacteriaceae</taxon>
        <taxon>Shigella</taxon>
    </lineage>
</organism>
<sequence length="46" mass="5333">MKFVAPEQAPEQAEIIRNTPFWPDVDLSEFRSVMRTDGTVTQPRLK</sequence>
<evidence type="ECO:0000313" key="1">
    <source>
        <dbReference type="EMBL" id="VDG94612.1"/>
    </source>
</evidence>
<dbReference type="AlphaFoldDB" id="A0A3P6M9J0"/>
<dbReference type="InterPro" id="IPR009225">
    <property type="entry name" value="Phage_head_completion_GpL"/>
</dbReference>
<dbReference type="Proteomes" id="UP000274225">
    <property type="component" value="Unassembled WGS sequence"/>
</dbReference>
<dbReference type="EMBL" id="UYIT01000009">
    <property type="protein sequence ID" value="VDG94612.1"/>
    <property type="molecule type" value="Genomic_DNA"/>
</dbReference>